<evidence type="ECO:0000313" key="2">
    <source>
        <dbReference type="Proteomes" id="UP000324800"/>
    </source>
</evidence>
<organism evidence="1 2">
    <name type="scientific">Streblomastix strix</name>
    <dbReference type="NCBI Taxonomy" id="222440"/>
    <lineage>
        <taxon>Eukaryota</taxon>
        <taxon>Metamonada</taxon>
        <taxon>Preaxostyla</taxon>
        <taxon>Oxymonadida</taxon>
        <taxon>Streblomastigidae</taxon>
        <taxon>Streblomastix</taxon>
    </lineage>
</organism>
<evidence type="ECO:0000313" key="1">
    <source>
        <dbReference type="EMBL" id="KAA6398231.1"/>
    </source>
</evidence>
<sequence>MTSNPRRAVFFVDGVEQKNSVVNIPEAIRFFVYVKRLNSSFKITRFERIPVSFARGTQGSKQWKWGKDWIQ</sequence>
<proteinExistence type="predicted"/>
<reference evidence="1 2" key="1">
    <citation type="submission" date="2019-03" db="EMBL/GenBank/DDBJ databases">
        <title>Single cell metagenomics reveals metabolic interactions within the superorganism composed of flagellate Streblomastix strix and complex community of Bacteroidetes bacteria on its surface.</title>
        <authorList>
            <person name="Treitli S.C."/>
            <person name="Kolisko M."/>
            <person name="Husnik F."/>
            <person name="Keeling P."/>
            <person name="Hampl V."/>
        </authorList>
    </citation>
    <scope>NUCLEOTIDE SEQUENCE [LARGE SCALE GENOMIC DNA]</scope>
    <source>
        <strain evidence="1">ST1C</strain>
    </source>
</reference>
<name>A0A5J4WTJ9_9EUKA</name>
<dbReference type="Proteomes" id="UP000324800">
    <property type="component" value="Unassembled WGS sequence"/>
</dbReference>
<dbReference type="EMBL" id="SNRW01001003">
    <property type="protein sequence ID" value="KAA6398231.1"/>
    <property type="molecule type" value="Genomic_DNA"/>
</dbReference>
<gene>
    <name evidence="1" type="ORF">EZS28_006244</name>
</gene>
<comment type="caution">
    <text evidence="1">The sequence shown here is derived from an EMBL/GenBank/DDBJ whole genome shotgun (WGS) entry which is preliminary data.</text>
</comment>
<accession>A0A5J4WTJ9</accession>
<protein>
    <submittedName>
        <fullName evidence="1">Uncharacterized protein</fullName>
    </submittedName>
</protein>
<dbReference type="AlphaFoldDB" id="A0A5J4WTJ9"/>